<dbReference type="PROSITE" id="PS50054">
    <property type="entry name" value="TYR_PHOSPHATASE_DUAL"/>
    <property type="match status" value="1"/>
</dbReference>
<dbReference type="InterPro" id="IPR000387">
    <property type="entry name" value="Tyr_Pase_dom"/>
</dbReference>
<evidence type="ECO:0000313" key="5">
    <source>
        <dbReference type="EMBL" id="KAH9301496.1"/>
    </source>
</evidence>
<comment type="caution">
    <text evidence="5">The sequence shown here is derived from an EMBL/GenBank/DDBJ whole genome shotgun (WGS) entry which is preliminary data.</text>
</comment>
<dbReference type="PROSITE" id="PS00383">
    <property type="entry name" value="TYR_PHOSPHATASE_1"/>
    <property type="match status" value="1"/>
</dbReference>
<dbReference type="InterPro" id="IPR000340">
    <property type="entry name" value="Dual-sp_phosphatase_cat-dom"/>
</dbReference>
<accession>A0AA38FH90</accession>
<dbReference type="PANTHER" id="PTHR46274:SF6">
    <property type="entry name" value="TYR_PHOSPHATASE_2 DOMAIN-CONTAINING PROTEIN"/>
    <property type="match status" value="1"/>
</dbReference>
<gene>
    <name evidence="5" type="ORF">KI387_013079</name>
</gene>
<evidence type="ECO:0000256" key="2">
    <source>
        <dbReference type="ARBA" id="ARBA00022912"/>
    </source>
</evidence>
<dbReference type="InterPro" id="IPR016130">
    <property type="entry name" value="Tyr_Pase_AS"/>
</dbReference>
<dbReference type="AlphaFoldDB" id="A0AA38FH90"/>
<dbReference type="Proteomes" id="UP000824469">
    <property type="component" value="Unassembled WGS sequence"/>
</dbReference>
<dbReference type="InterPro" id="IPR020422">
    <property type="entry name" value="TYR_PHOSPHATASE_DUAL_dom"/>
</dbReference>
<feature type="domain" description="Tyrosine specific protein phosphatases" evidence="4">
    <location>
        <begin position="376"/>
        <end position="444"/>
    </location>
</feature>
<feature type="domain" description="Tyrosine-protein phosphatase" evidence="3">
    <location>
        <begin position="295"/>
        <end position="455"/>
    </location>
</feature>
<dbReference type="PROSITE" id="PS50056">
    <property type="entry name" value="TYR_PHOSPHATASE_2"/>
    <property type="match status" value="1"/>
</dbReference>
<name>A0AA38FH90_TAXCH</name>
<keyword evidence="6" id="KW-1185">Reference proteome</keyword>
<feature type="non-terminal residue" evidence="5">
    <location>
        <position position="1"/>
    </location>
</feature>
<dbReference type="Pfam" id="PF00782">
    <property type="entry name" value="DSPc"/>
    <property type="match status" value="1"/>
</dbReference>
<dbReference type="PANTHER" id="PTHR46274">
    <property type="entry name" value="PHOSPHATIDYLINOSITOL PHOSPHATASE"/>
    <property type="match status" value="1"/>
</dbReference>
<dbReference type="GO" id="GO:0004721">
    <property type="term" value="F:phosphoprotein phosphatase activity"/>
    <property type="evidence" value="ECO:0007669"/>
    <property type="project" value="UniProtKB-KW"/>
</dbReference>
<dbReference type="SMART" id="SM00195">
    <property type="entry name" value="DSPc"/>
    <property type="match status" value="1"/>
</dbReference>
<dbReference type="Gene3D" id="3.90.190.10">
    <property type="entry name" value="Protein tyrosine phosphatase superfamily"/>
    <property type="match status" value="1"/>
</dbReference>
<keyword evidence="1" id="KW-0378">Hydrolase</keyword>
<organism evidence="5 6">
    <name type="scientific">Taxus chinensis</name>
    <name type="common">Chinese yew</name>
    <name type="synonym">Taxus wallichiana var. chinensis</name>
    <dbReference type="NCBI Taxonomy" id="29808"/>
    <lineage>
        <taxon>Eukaryota</taxon>
        <taxon>Viridiplantae</taxon>
        <taxon>Streptophyta</taxon>
        <taxon>Embryophyta</taxon>
        <taxon>Tracheophyta</taxon>
        <taxon>Spermatophyta</taxon>
        <taxon>Pinopsida</taxon>
        <taxon>Pinidae</taxon>
        <taxon>Conifers II</taxon>
        <taxon>Cupressales</taxon>
        <taxon>Taxaceae</taxon>
        <taxon>Taxus</taxon>
    </lineage>
</organism>
<keyword evidence="2" id="KW-0904">Protein phosphatase</keyword>
<evidence type="ECO:0000259" key="3">
    <source>
        <dbReference type="PROSITE" id="PS50054"/>
    </source>
</evidence>
<evidence type="ECO:0000259" key="4">
    <source>
        <dbReference type="PROSITE" id="PS50056"/>
    </source>
</evidence>
<dbReference type="FunFam" id="3.90.190.10:FF:000157">
    <property type="entry name" value="Protein-tyrosine phosphatase"/>
    <property type="match status" value="1"/>
</dbReference>
<evidence type="ECO:0000313" key="6">
    <source>
        <dbReference type="Proteomes" id="UP000824469"/>
    </source>
</evidence>
<dbReference type="InterPro" id="IPR029021">
    <property type="entry name" value="Prot-tyrosine_phosphatase-like"/>
</dbReference>
<proteinExistence type="predicted"/>
<sequence>MRDSTPLIEDWELLMSRIDAQLTQQELNIFKNSPHLFAKNDLVDSHNLQMLKALNVPIAQSIVESNRQTGPGNPDDDQLEHKVLLCKQQKIMLIANLWVDTGLVNGATRTITDIVYDASMQPLALPLFVVVKFDKYNDPCWDPSNPLHIPIPPISRGNRRQFLIKMAWGLFIHKLQELTLHRATINIGTTERKGLTFIAFSRVPSLANMCISPTFSFERYSNMAHIPTLRARRKEEVAGKLRTIKFKGGRDTIQHGQKLNISNEGKASVAYIAKHKAEVYANCGCVIWRRLKKWRVLEMFIKPFKGQLESVSLRTSYTLEALIDLTEETENEKHLEGRSPNKKQQGRVGAQGLYTDQGIKHLAIPTRDYLFAPSFEDIQRAVDFIHENAICGKTTYVHCKAGRGRSTTIVLCYLVKYKQMTPDDAYAYVRSKRPRVLLAASQWKAVQDYTKRIKQKQTELTVRVRFSLPEQFSCDAS</sequence>
<dbReference type="SUPFAM" id="SSF52799">
    <property type="entry name" value="(Phosphotyrosine protein) phosphatases II"/>
    <property type="match status" value="1"/>
</dbReference>
<dbReference type="EMBL" id="JAHRHJ020000009">
    <property type="protein sequence ID" value="KAH9301496.1"/>
    <property type="molecule type" value="Genomic_DNA"/>
</dbReference>
<reference evidence="5 6" key="1">
    <citation type="journal article" date="2021" name="Nat. Plants">
        <title>The Taxus genome provides insights into paclitaxel biosynthesis.</title>
        <authorList>
            <person name="Xiong X."/>
            <person name="Gou J."/>
            <person name="Liao Q."/>
            <person name="Li Y."/>
            <person name="Zhou Q."/>
            <person name="Bi G."/>
            <person name="Li C."/>
            <person name="Du R."/>
            <person name="Wang X."/>
            <person name="Sun T."/>
            <person name="Guo L."/>
            <person name="Liang H."/>
            <person name="Lu P."/>
            <person name="Wu Y."/>
            <person name="Zhang Z."/>
            <person name="Ro D.K."/>
            <person name="Shang Y."/>
            <person name="Huang S."/>
            <person name="Yan J."/>
        </authorList>
    </citation>
    <scope>NUCLEOTIDE SEQUENCE [LARGE SCALE GENOMIC DNA]</scope>
    <source>
        <strain evidence="5">Ta-2019</strain>
    </source>
</reference>
<protein>
    <submittedName>
        <fullName evidence="5">Uncharacterized protein</fullName>
    </submittedName>
</protein>
<evidence type="ECO:0000256" key="1">
    <source>
        <dbReference type="ARBA" id="ARBA00022801"/>
    </source>
</evidence>